<keyword evidence="1" id="KW-1133">Transmembrane helix</keyword>
<dbReference type="Proteomes" id="UP000830671">
    <property type="component" value="Chromosome 10"/>
</dbReference>
<dbReference type="RefSeq" id="XP_049137803.1">
    <property type="nucleotide sequence ID" value="XM_049296579.1"/>
</dbReference>
<accession>A0A9Q8WB64</accession>
<evidence type="ECO:0000313" key="3">
    <source>
        <dbReference type="Proteomes" id="UP000830671"/>
    </source>
</evidence>
<evidence type="ECO:0000313" key="2">
    <source>
        <dbReference type="EMBL" id="UQC76160.1"/>
    </source>
</evidence>
<dbReference type="KEGG" id="clup:CLUP02_17671"/>
<feature type="transmembrane region" description="Helical" evidence="1">
    <location>
        <begin position="12"/>
        <end position="31"/>
    </location>
</feature>
<keyword evidence="1" id="KW-0472">Membrane</keyword>
<keyword evidence="1" id="KW-0812">Transmembrane</keyword>
<dbReference type="AlphaFoldDB" id="A0A9Q8WB64"/>
<dbReference type="GeneID" id="73351589"/>
<reference evidence="2" key="1">
    <citation type="journal article" date="2021" name="Mol. Plant Microbe Interact.">
        <title>Complete Genome Sequence of the Plant-Pathogenic Fungus Colletotrichum lupini.</title>
        <authorList>
            <person name="Baroncelli R."/>
            <person name="Pensec F."/>
            <person name="Da Lio D."/>
            <person name="Boufleur T."/>
            <person name="Vicente I."/>
            <person name="Sarrocco S."/>
            <person name="Picot A."/>
            <person name="Baraldi E."/>
            <person name="Sukno S."/>
            <person name="Thon M."/>
            <person name="Le Floch G."/>
        </authorList>
    </citation>
    <scope>NUCLEOTIDE SEQUENCE</scope>
    <source>
        <strain evidence="2">IMI 504893</strain>
    </source>
</reference>
<sequence>MLAIRRRFSRNYAMSIYLNLVAVITMLWYGFSLASRIHIKVDS</sequence>
<name>A0A9Q8WB64_9PEZI</name>
<proteinExistence type="predicted"/>
<keyword evidence="3" id="KW-1185">Reference proteome</keyword>
<protein>
    <submittedName>
        <fullName evidence="2">Uncharacterized protein</fullName>
    </submittedName>
</protein>
<evidence type="ECO:0000256" key="1">
    <source>
        <dbReference type="SAM" id="Phobius"/>
    </source>
</evidence>
<dbReference type="EMBL" id="CP019472">
    <property type="protein sequence ID" value="UQC76160.1"/>
    <property type="molecule type" value="Genomic_DNA"/>
</dbReference>
<organism evidence="2 3">
    <name type="scientific">Colletotrichum lupini</name>
    <dbReference type="NCBI Taxonomy" id="145971"/>
    <lineage>
        <taxon>Eukaryota</taxon>
        <taxon>Fungi</taxon>
        <taxon>Dikarya</taxon>
        <taxon>Ascomycota</taxon>
        <taxon>Pezizomycotina</taxon>
        <taxon>Sordariomycetes</taxon>
        <taxon>Hypocreomycetidae</taxon>
        <taxon>Glomerellales</taxon>
        <taxon>Glomerellaceae</taxon>
        <taxon>Colletotrichum</taxon>
        <taxon>Colletotrichum acutatum species complex</taxon>
    </lineage>
</organism>
<gene>
    <name evidence="2" type="ORF">CLUP02_17671</name>
</gene>